<comment type="caution">
    <text evidence="2">The sequence shown here is derived from an EMBL/GenBank/DDBJ whole genome shotgun (WGS) entry which is preliminary data.</text>
</comment>
<proteinExistence type="predicted"/>
<accession>A0A2A2J3W1</accession>
<gene>
    <name evidence="2" type="ORF">WR25_09503</name>
</gene>
<dbReference type="AlphaFoldDB" id="A0A2A2J3W1"/>
<evidence type="ECO:0000256" key="1">
    <source>
        <dbReference type="SAM" id="MobiDB-lite"/>
    </source>
</evidence>
<feature type="region of interest" description="Disordered" evidence="1">
    <location>
        <begin position="1"/>
        <end position="74"/>
    </location>
</feature>
<protein>
    <submittedName>
        <fullName evidence="2">Uncharacterized protein</fullName>
    </submittedName>
</protein>
<feature type="compositionally biased region" description="Polar residues" evidence="1">
    <location>
        <begin position="8"/>
        <end position="21"/>
    </location>
</feature>
<name>A0A2A2J3W1_9BILA</name>
<dbReference type="OrthoDB" id="16464at2759"/>
<reference evidence="2 3" key="1">
    <citation type="journal article" date="2017" name="Curr. Biol.">
        <title>Genome architecture and evolution of a unichromosomal asexual nematode.</title>
        <authorList>
            <person name="Fradin H."/>
            <person name="Zegar C."/>
            <person name="Gutwein M."/>
            <person name="Lucas J."/>
            <person name="Kovtun M."/>
            <person name="Corcoran D."/>
            <person name="Baugh L.R."/>
            <person name="Kiontke K."/>
            <person name="Gunsalus K."/>
            <person name="Fitch D.H."/>
            <person name="Piano F."/>
        </authorList>
    </citation>
    <scope>NUCLEOTIDE SEQUENCE [LARGE SCALE GENOMIC DNA]</scope>
    <source>
        <strain evidence="2">PF1309</strain>
    </source>
</reference>
<feature type="compositionally biased region" description="Basic and acidic residues" evidence="1">
    <location>
        <begin position="33"/>
        <end position="66"/>
    </location>
</feature>
<organism evidence="2 3">
    <name type="scientific">Diploscapter pachys</name>
    <dbReference type="NCBI Taxonomy" id="2018661"/>
    <lineage>
        <taxon>Eukaryota</taxon>
        <taxon>Metazoa</taxon>
        <taxon>Ecdysozoa</taxon>
        <taxon>Nematoda</taxon>
        <taxon>Chromadorea</taxon>
        <taxon>Rhabditida</taxon>
        <taxon>Rhabditina</taxon>
        <taxon>Rhabditomorpha</taxon>
        <taxon>Rhabditoidea</taxon>
        <taxon>Rhabditidae</taxon>
        <taxon>Diploscapter</taxon>
    </lineage>
</organism>
<sequence length="116" mass="12889">MAAGKNHTVIQTKTGEMTQNRQKIENETGTEMEADKRSGFEMGRKGEGRNEGGEGRAAGGRDREPVGRQPQAASRVMARMPFKWSATVSACIHTSQWFTNYDLIYAVANKKPEKLE</sequence>
<keyword evidence="3" id="KW-1185">Reference proteome</keyword>
<dbReference type="EMBL" id="LIAE01010713">
    <property type="protein sequence ID" value="PAV56182.1"/>
    <property type="molecule type" value="Genomic_DNA"/>
</dbReference>
<evidence type="ECO:0000313" key="3">
    <source>
        <dbReference type="Proteomes" id="UP000218231"/>
    </source>
</evidence>
<dbReference type="Proteomes" id="UP000218231">
    <property type="component" value="Unassembled WGS sequence"/>
</dbReference>
<evidence type="ECO:0000313" key="2">
    <source>
        <dbReference type="EMBL" id="PAV56182.1"/>
    </source>
</evidence>